<dbReference type="Proteomes" id="UP000321899">
    <property type="component" value="Unassembled WGS sequence"/>
</dbReference>
<comment type="subunit">
    <text evidence="10">Tetramer of two alpha and two beta subunits.</text>
</comment>
<dbReference type="GO" id="GO:0005524">
    <property type="term" value="F:ATP binding"/>
    <property type="evidence" value="ECO:0007669"/>
    <property type="project" value="UniProtKB-UniRule"/>
</dbReference>
<keyword evidence="5 10" id="KW-0547">Nucleotide-binding</keyword>
<dbReference type="OrthoDB" id="9775440at2"/>
<evidence type="ECO:0000256" key="7">
    <source>
        <dbReference type="ARBA" id="ARBA00022917"/>
    </source>
</evidence>
<dbReference type="InterPro" id="IPR015944">
    <property type="entry name" value="Gly-tRNA-synth_bsu"/>
</dbReference>
<evidence type="ECO:0000256" key="9">
    <source>
        <dbReference type="ARBA" id="ARBA00047937"/>
    </source>
</evidence>
<keyword evidence="8 10" id="KW-0030">Aminoacyl-tRNA synthetase</keyword>
<dbReference type="SUPFAM" id="SSF109604">
    <property type="entry name" value="HD-domain/PDEase-like"/>
    <property type="match status" value="1"/>
</dbReference>
<evidence type="ECO:0000256" key="10">
    <source>
        <dbReference type="HAMAP-Rule" id="MF_00255"/>
    </source>
</evidence>
<keyword evidence="3 10" id="KW-0963">Cytoplasm</keyword>
<dbReference type="NCBIfam" id="TIGR00211">
    <property type="entry name" value="glyS"/>
    <property type="match status" value="1"/>
</dbReference>
<dbReference type="GO" id="GO:0006420">
    <property type="term" value="P:arginyl-tRNA aminoacylation"/>
    <property type="evidence" value="ECO:0007669"/>
    <property type="project" value="InterPro"/>
</dbReference>
<comment type="subcellular location">
    <subcellularLocation>
        <location evidence="1 10">Cytoplasm</location>
    </subcellularLocation>
</comment>
<comment type="catalytic activity">
    <reaction evidence="9 10">
        <text>tRNA(Gly) + glycine + ATP = glycyl-tRNA(Gly) + AMP + diphosphate</text>
        <dbReference type="Rhea" id="RHEA:16013"/>
        <dbReference type="Rhea" id="RHEA-COMP:9664"/>
        <dbReference type="Rhea" id="RHEA-COMP:9683"/>
        <dbReference type="ChEBI" id="CHEBI:30616"/>
        <dbReference type="ChEBI" id="CHEBI:33019"/>
        <dbReference type="ChEBI" id="CHEBI:57305"/>
        <dbReference type="ChEBI" id="CHEBI:78442"/>
        <dbReference type="ChEBI" id="CHEBI:78522"/>
        <dbReference type="ChEBI" id="CHEBI:456215"/>
        <dbReference type="EC" id="6.1.1.14"/>
    </reaction>
</comment>
<evidence type="ECO:0000256" key="1">
    <source>
        <dbReference type="ARBA" id="ARBA00004496"/>
    </source>
</evidence>
<dbReference type="PANTHER" id="PTHR30075">
    <property type="entry name" value="GLYCYL-TRNA SYNTHETASE"/>
    <property type="match status" value="1"/>
</dbReference>
<reference evidence="12 13" key="1">
    <citation type="submission" date="2019-06" db="EMBL/GenBank/DDBJ databases">
        <title>Desulfobotulus mexicanus sp. nov., a novel sulfate-reducing bacterium isolated from the sediment of an alkaline crater lake in Mexico.</title>
        <authorList>
            <person name="Hirschler-Rea A."/>
        </authorList>
    </citation>
    <scope>NUCLEOTIDE SEQUENCE [LARGE SCALE GENOMIC DNA]</scope>
    <source>
        <strain evidence="12 13">PAR22N</strain>
    </source>
</reference>
<evidence type="ECO:0000313" key="13">
    <source>
        <dbReference type="Proteomes" id="UP000321899"/>
    </source>
</evidence>
<name>A0A5Q4VFE1_9BACT</name>
<dbReference type="GO" id="GO:0005829">
    <property type="term" value="C:cytosol"/>
    <property type="evidence" value="ECO:0007669"/>
    <property type="project" value="TreeGrafter"/>
</dbReference>
<protein>
    <recommendedName>
        <fullName evidence="10">Glycine--tRNA ligase beta subunit</fullName>
        <ecNumber evidence="10">6.1.1.14</ecNumber>
    </recommendedName>
    <alternativeName>
        <fullName evidence="10">Glycyl-tRNA synthetase beta subunit</fullName>
        <shortName evidence="10">GlyRS</shortName>
    </alternativeName>
</protein>
<keyword evidence="4 10" id="KW-0436">Ligase</keyword>
<keyword evidence="7 10" id="KW-0648">Protein biosynthesis</keyword>
<dbReference type="PROSITE" id="PS50861">
    <property type="entry name" value="AA_TRNA_LIGASE_II_GLYAB"/>
    <property type="match status" value="1"/>
</dbReference>
<evidence type="ECO:0000256" key="6">
    <source>
        <dbReference type="ARBA" id="ARBA00022840"/>
    </source>
</evidence>
<gene>
    <name evidence="10" type="primary">glyS</name>
    <name evidence="12" type="ORF">FIM25_03985</name>
</gene>
<evidence type="ECO:0000256" key="8">
    <source>
        <dbReference type="ARBA" id="ARBA00023146"/>
    </source>
</evidence>
<keyword evidence="6 10" id="KW-0067">ATP-binding</keyword>
<dbReference type="GO" id="GO:0006426">
    <property type="term" value="P:glycyl-tRNA aminoacylation"/>
    <property type="evidence" value="ECO:0007669"/>
    <property type="project" value="UniProtKB-UniRule"/>
</dbReference>
<dbReference type="AlphaFoldDB" id="A0A5Q4VFE1"/>
<dbReference type="HAMAP" id="MF_00255">
    <property type="entry name" value="Gly_tRNA_synth_beta"/>
    <property type="match status" value="1"/>
</dbReference>
<keyword evidence="13" id="KW-1185">Reference proteome</keyword>
<evidence type="ECO:0000256" key="3">
    <source>
        <dbReference type="ARBA" id="ARBA00022490"/>
    </source>
</evidence>
<dbReference type="GO" id="GO:0004814">
    <property type="term" value="F:arginine-tRNA ligase activity"/>
    <property type="evidence" value="ECO:0007669"/>
    <property type="project" value="InterPro"/>
</dbReference>
<sequence length="699" mass="76849">MPRSHKDTIMTSLLFEIGTEEIPAGYIDPAIAALAAFLKKELTAARVDFGEITSFATPRRLCVHIADVATMQRPETTELMGPPEKAAFDAEGKPGIPAVKFAEKAGISLEEIEIRETPKGRYLFAKVEEKVLPVAELLCHMLPAAVRALNFPKTMRWADTELAFARPIQRFVALFGEALIPFEVEGIVSDRLSSGHRFHHPQPVTIDLPEHYEGLLKAAGVIADVQERKAAVARSVEEVAKNSGGRVLADEELLKIVTHLVEAPYPVMGSFDPAFLEVPREVLITSMREHQKYFAVEDERGNLLPLFIAVNNTSPKDMDLVRQGHQRVLRARLSDARFFWETDKKATFDQWNEKLDQVLFQAKLGTMGEKVARIRSLCASMGKDLSLDGEMMADLDRAASLCKADLASQMVYEFPEVQGIMGRAYALFHGENERVALAIEDHYRPLGSGGKLPEDLCGVVLSMADKLDTLCGCFAVGLRPTGAADPFALRRATLGILQMLLDRNLALSLREMVTLALKTLGDKKTEDGEETVQAVCDFMVTRLANLLAEKGFSREGIAAVLAVENNHISDILRRVEALDRVRNQPDFLALASAFKRASNILKKAGDVKPVVDASLLTEPAEKGLHEALELCLQTVDGHMDANDLDAALASIATLRKPVDAFFDGVMVMAEDERIKNNRLGLLASIAALFGRIADFSRLG</sequence>
<dbReference type="InterPro" id="IPR006194">
    <property type="entry name" value="Gly-tRNA-synth_heterodimer"/>
</dbReference>
<evidence type="ECO:0000313" key="12">
    <source>
        <dbReference type="EMBL" id="TYT75606.1"/>
    </source>
</evidence>
<dbReference type="PRINTS" id="PR01045">
    <property type="entry name" value="TRNASYNTHGB"/>
</dbReference>
<evidence type="ECO:0000256" key="2">
    <source>
        <dbReference type="ARBA" id="ARBA00008226"/>
    </source>
</evidence>
<organism evidence="12 13">
    <name type="scientific">Desulfobotulus mexicanus</name>
    <dbReference type="NCBI Taxonomy" id="2586642"/>
    <lineage>
        <taxon>Bacteria</taxon>
        <taxon>Pseudomonadati</taxon>
        <taxon>Thermodesulfobacteriota</taxon>
        <taxon>Desulfobacteria</taxon>
        <taxon>Desulfobacterales</taxon>
        <taxon>Desulfobacteraceae</taxon>
        <taxon>Desulfobotulus</taxon>
    </lineage>
</organism>
<accession>A0A5Q4VFE1</accession>
<evidence type="ECO:0000256" key="4">
    <source>
        <dbReference type="ARBA" id="ARBA00022598"/>
    </source>
</evidence>
<dbReference type="GO" id="GO:0004820">
    <property type="term" value="F:glycine-tRNA ligase activity"/>
    <property type="evidence" value="ECO:0007669"/>
    <property type="project" value="UniProtKB-UniRule"/>
</dbReference>
<dbReference type="InterPro" id="IPR008909">
    <property type="entry name" value="DALR_anticod-bd"/>
</dbReference>
<dbReference type="Pfam" id="PF05746">
    <property type="entry name" value="DALR_1"/>
    <property type="match status" value="1"/>
</dbReference>
<dbReference type="EMBL" id="VDMB01000003">
    <property type="protein sequence ID" value="TYT75606.1"/>
    <property type="molecule type" value="Genomic_DNA"/>
</dbReference>
<evidence type="ECO:0000259" key="11">
    <source>
        <dbReference type="Pfam" id="PF05746"/>
    </source>
</evidence>
<proteinExistence type="inferred from homology"/>
<dbReference type="EC" id="6.1.1.14" evidence="10"/>
<comment type="caution">
    <text evidence="12">The sequence shown here is derived from an EMBL/GenBank/DDBJ whole genome shotgun (WGS) entry which is preliminary data.</text>
</comment>
<dbReference type="Pfam" id="PF02092">
    <property type="entry name" value="tRNA_synt_2f"/>
    <property type="match status" value="1"/>
</dbReference>
<comment type="similarity">
    <text evidence="2 10">Belongs to the class-II aminoacyl-tRNA synthetase family.</text>
</comment>
<evidence type="ECO:0000256" key="5">
    <source>
        <dbReference type="ARBA" id="ARBA00022741"/>
    </source>
</evidence>
<feature type="domain" description="DALR anticodon binding" evidence="11">
    <location>
        <begin position="593"/>
        <end position="688"/>
    </location>
</feature>
<dbReference type="PANTHER" id="PTHR30075:SF2">
    <property type="entry name" value="GLYCINE--TRNA LIGASE, CHLOROPLASTIC_MITOCHONDRIAL 2"/>
    <property type="match status" value="1"/>
</dbReference>